<name>A0AAE1ATS1_9GAST</name>
<dbReference type="AlphaFoldDB" id="A0AAE1ATS1"/>
<reference evidence="1" key="1">
    <citation type="journal article" date="2023" name="G3 (Bethesda)">
        <title>A reference genome for the long-term kleptoplast-retaining sea slug Elysia crispata morphotype clarki.</title>
        <authorList>
            <person name="Eastman K.E."/>
            <person name="Pendleton A.L."/>
            <person name="Shaikh M.A."/>
            <person name="Suttiyut T."/>
            <person name="Ogas R."/>
            <person name="Tomko P."/>
            <person name="Gavelis G."/>
            <person name="Widhalm J.R."/>
            <person name="Wisecaver J.H."/>
        </authorList>
    </citation>
    <scope>NUCLEOTIDE SEQUENCE</scope>
    <source>
        <strain evidence="1">ECLA1</strain>
    </source>
</reference>
<evidence type="ECO:0000313" key="1">
    <source>
        <dbReference type="EMBL" id="KAK3793609.1"/>
    </source>
</evidence>
<organism evidence="1 2">
    <name type="scientific">Elysia crispata</name>
    <name type="common">lettuce slug</name>
    <dbReference type="NCBI Taxonomy" id="231223"/>
    <lineage>
        <taxon>Eukaryota</taxon>
        <taxon>Metazoa</taxon>
        <taxon>Spiralia</taxon>
        <taxon>Lophotrochozoa</taxon>
        <taxon>Mollusca</taxon>
        <taxon>Gastropoda</taxon>
        <taxon>Heterobranchia</taxon>
        <taxon>Euthyneura</taxon>
        <taxon>Panpulmonata</taxon>
        <taxon>Sacoglossa</taxon>
        <taxon>Placobranchoidea</taxon>
        <taxon>Plakobranchidae</taxon>
        <taxon>Elysia</taxon>
    </lineage>
</organism>
<evidence type="ECO:0000313" key="2">
    <source>
        <dbReference type="Proteomes" id="UP001283361"/>
    </source>
</evidence>
<proteinExistence type="predicted"/>
<sequence>MRLATWLENSLSPAHPLTVTGIYRARDQSGDFNGFKRKSFPSTPSTSEWESPAWNLAHISINGEPFYKPGYLAH</sequence>
<protein>
    <submittedName>
        <fullName evidence="1">Uncharacterized protein</fullName>
    </submittedName>
</protein>
<keyword evidence="2" id="KW-1185">Reference proteome</keyword>
<dbReference type="EMBL" id="JAWDGP010001203">
    <property type="protein sequence ID" value="KAK3793609.1"/>
    <property type="molecule type" value="Genomic_DNA"/>
</dbReference>
<dbReference type="Proteomes" id="UP001283361">
    <property type="component" value="Unassembled WGS sequence"/>
</dbReference>
<gene>
    <name evidence="1" type="ORF">RRG08_019212</name>
</gene>
<comment type="caution">
    <text evidence="1">The sequence shown here is derived from an EMBL/GenBank/DDBJ whole genome shotgun (WGS) entry which is preliminary data.</text>
</comment>
<accession>A0AAE1ATS1</accession>